<dbReference type="Proteomes" id="UP000620046">
    <property type="component" value="Unassembled WGS sequence"/>
</dbReference>
<sequence>MKTCSKALLGCLILSSFVGAAQSFPEMARHGGELLYHTGRPISDKYLADANVIHNYHHYHLDKPVDGYEWVHGEENDYLLVAVKTHIVRRIEYRLNIPKASDG</sequence>
<keyword evidence="1" id="KW-0732">Signal</keyword>
<feature type="chain" id="PRO_5046181297" description="Nickel/cobalt transporter regulator" evidence="1">
    <location>
        <begin position="21"/>
        <end position="103"/>
    </location>
</feature>
<dbReference type="Gene3D" id="3.10.450.160">
    <property type="entry name" value="inner membrane protein cigr"/>
    <property type="match status" value="1"/>
</dbReference>
<evidence type="ECO:0000313" key="3">
    <source>
        <dbReference type="Proteomes" id="UP000620046"/>
    </source>
</evidence>
<accession>A0ABQ1GTA8</accession>
<organism evidence="2 3">
    <name type="scientific">Dyella nitratireducens</name>
    <dbReference type="NCBI Taxonomy" id="1849580"/>
    <lineage>
        <taxon>Bacteria</taxon>
        <taxon>Pseudomonadati</taxon>
        <taxon>Pseudomonadota</taxon>
        <taxon>Gammaproteobacteria</taxon>
        <taxon>Lysobacterales</taxon>
        <taxon>Rhodanobacteraceae</taxon>
        <taxon>Dyella</taxon>
    </lineage>
</organism>
<reference evidence="3" key="1">
    <citation type="journal article" date="2019" name="Int. J. Syst. Evol. Microbiol.">
        <title>The Global Catalogue of Microorganisms (GCM) 10K type strain sequencing project: providing services to taxonomists for standard genome sequencing and annotation.</title>
        <authorList>
            <consortium name="The Broad Institute Genomics Platform"/>
            <consortium name="The Broad Institute Genome Sequencing Center for Infectious Disease"/>
            <person name="Wu L."/>
            <person name="Ma J."/>
        </authorList>
    </citation>
    <scope>NUCLEOTIDE SEQUENCE [LARGE SCALE GENOMIC DNA]</scope>
    <source>
        <strain evidence="3">CGMCC 1.15439</strain>
    </source>
</reference>
<dbReference type="EMBL" id="BMJA01000006">
    <property type="protein sequence ID" value="GGA49972.1"/>
    <property type="molecule type" value="Genomic_DNA"/>
</dbReference>
<evidence type="ECO:0008006" key="4">
    <source>
        <dbReference type="Google" id="ProtNLM"/>
    </source>
</evidence>
<dbReference type="Pfam" id="PF11776">
    <property type="entry name" value="RcnB"/>
    <property type="match status" value="1"/>
</dbReference>
<proteinExistence type="predicted"/>
<name>A0ABQ1GTA8_9GAMM</name>
<keyword evidence="3" id="KW-1185">Reference proteome</keyword>
<comment type="caution">
    <text evidence="2">The sequence shown here is derived from an EMBL/GenBank/DDBJ whole genome shotgun (WGS) entry which is preliminary data.</text>
</comment>
<gene>
    <name evidence="2" type="ORF">GCM10010981_44100</name>
</gene>
<dbReference type="InterPro" id="IPR024572">
    <property type="entry name" value="RcnB"/>
</dbReference>
<evidence type="ECO:0000256" key="1">
    <source>
        <dbReference type="SAM" id="SignalP"/>
    </source>
</evidence>
<dbReference type="RefSeq" id="WP_188797875.1">
    <property type="nucleotide sequence ID" value="NZ_BMJA01000006.1"/>
</dbReference>
<evidence type="ECO:0000313" key="2">
    <source>
        <dbReference type="EMBL" id="GGA49972.1"/>
    </source>
</evidence>
<feature type="signal peptide" evidence="1">
    <location>
        <begin position="1"/>
        <end position="20"/>
    </location>
</feature>
<protein>
    <recommendedName>
        <fullName evidence="4">Nickel/cobalt transporter regulator</fullName>
    </recommendedName>
</protein>